<name>A0ABT5QFZ5_9GAMM</name>
<comment type="caution">
    <text evidence="1">The sequence shown here is derived from an EMBL/GenBank/DDBJ whole genome shotgun (WGS) entry which is preliminary data.</text>
</comment>
<dbReference type="EMBL" id="JAJUBB010000001">
    <property type="protein sequence ID" value="MDD1779904.1"/>
    <property type="molecule type" value="Genomic_DNA"/>
</dbReference>
<organism evidence="1 2">
    <name type="scientific">Enterovibrio qingdaonensis</name>
    <dbReference type="NCBI Taxonomy" id="2899818"/>
    <lineage>
        <taxon>Bacteria</taxon>
        <taxon>Pseudomonadati</taxon>
        <taxon>Pseudomonadota</taxon>
        <taxon>Gammaproteobacteria</taxon>
        <taxon>Vibrionales</taxon>
        <taxon>Vibrionaceae</taxon>
        <taxon>Enterovibrio</taxon>
    </lineage>
</organism>
<evidence type="ECO:0000313" key="2">
    <source>
        <dbReference type="Proteomes" id="UP001149821"/>
    </source>
</evidence>
<proteinExistence type="predicted"/>
<keyword evidence="2" id="KW-1185">Reference proteome</keyword>
<reference evidence="1" key="1">
    <citation type="submission" date="2021-12" db="EMBL/GenBank/DDBJ databases">
        <title>Enterovibrio ZSDZ35 sp. nov. and Enterovibrio ZSDZ42 sp. nov., isolated from coastal seawater in Qingdao.</title>
        <authorList>
            <person name="Zhang P."/>
        </authorList>
    </citation>
    <scope>NUCLEOTIDE SEQUENCE</scope>
    <source>
        <strain evidence="1">ZSDZ35</strain>
    </source>
</reference>
<accession>A0ABT5QFZ5</accession>
<sequence>MPLSLAVVDKNGVPIDGYSVTSSSMDIKQTENKPPLMALSVIPHSNDSLLRIRKQGYLDGLVFFEGIQGPHSHQTTLIERAPPITFDAGLGGQFFGPLGTGVEIPPGSLRKPDGSAVTGPVELYITPIDTSHPIVGDGFPGSFYGVQNADEEQEDHQLLFTYGVANITFEQEGVEL</sequence>
<evidence type="ECO:0000313" key="1">
    <source>
        <dbReference type="EMBL" id="MDD1779904.1"/>
    </source>
</evidence>
<dbReference type="Proteomes" id="UP001149821">
    <property type="component" value="Unassembled WGS sequence"/>
</dbReference>
<protein>
    <submittedName>
        <fullName evidence="1">Uncharacterized protein</fullName>
    </submittedName>
</protein>
<gene>
    <name evidence="1" type="ORF">LRP49_01725</name>
</gene>
<dbReference type="RefSeq" id="WP_274139750.1">
    <property type="nucleotide sequence ID" value="NZ_JAJUBB010000001.1"/>
</dbReference>